<evidence type="ECO:0000313" key="1">
    <source>
        <dbReference type="EMBL" id="PZG20532.1"/>
    </source>
</evidence>
<reference evidence="1 2" key="1">
    <citation type="submission" date="2018-01" db="EMBL/GenBank/DDBJ databases">
        <title>Draft genome sequence of Sphaerisporangium sp. 7K107.</title>
        <authorList>
            <person name="Sahin N."/>
            <person name="Saygin H."/>
            <person name="Ay H."/>
        </authorList>
    </citation>
    <scope>NUCLEOTIDE SEQUENCE [LARGE SCALE GENOMIC DNA]</scope>
    <source>
        <strain evidence="1 2">7K107</strain>
    </source>
</reference>
<gene>
    <name evidence="1" type="ORF">C1I98_37490</name>
</gene>
<organism evidence="1 2">
    <name type="scientific">Spongiactinospora gelatinilytica</name>
    <dbReference type="NCBI Taxonomy" id="2666298"/>
    <lineage>
        <taxon>Bacteria</taxon>
        <taxon>Bacillati</taxon>
        <taxon>Actinomycetota</taxon>
        <taxon>Actinomycetes</taxon>
        <taxon>Streptosporangiales</taxon>
        <taxon>Streptosporangiaceae</taxon>
        <taxon>Spongiactinospora</taxon>
    </lineage>
</organism>
<dbReference type="Proteomes" id="UP000248544">
    <property type="component" value="Unassembled WGS sequence"/>
</dbReference>
<proteinExistence type="predicted"/>
<evidence type="ECO:0000313" key="2">
    <source>
        <dbReference type="Proteomes" id="UP000248544"/>
    </source>
</evidence>
<dbReference type="EMBL" id="POUA01000602">
    <property type="protein sequence ID" value="PZG20532.1"/>
    <property type="molecule type" value="Genomic_DNA"/>
</dbReference>
<accession>A0A2W2E8U7</accession>
<dbReference type="AlphaFoldDB" id="A0A2W2E8U7"/>
<sequence length="84" mass="8736">MDGGPTATARLFDPDGLTCAQRNGDACVVCHKKWPRPRMRVGRLPDGVAVLACGECADALLPAPATAPCPFPAPVPGRRRAALS</sequence>
<protein>
    <submittedName>
        <fullName evidence="1">Uncharacterized protein</fullName>
    </submittedName>
</protein>
<comment type="caution">
    <text evidence="1">The sequence shown here is derived from an EMBL/GenBank/DDBJ whole genome shotgun (WGS) entry which is preliminary data.</text>
</comment>
<keyword evidence="2" id="KW-1185">Reference proteome</keyword>
<name>A0A2W2E8U7_9ACTN</name>